<sequence length="134" mass="14339">MSEVSKQGVEYQAGSSPTDDAIQTTEPSANASEGSNIKQEVENEHNHGEQAEGRPKGWKQYIQQIIGAGRNQLVQMTAQSNSRVPSKSTKNAEEIRKRSAPVGSDNGAVLVPVQANKKTKVEKKDPALAGHSSS</sequence>
<feature type="compositionally biased region" description="Basic and acidic residues" evidence="1">
    <location>
        <begin position="39"/>
        <end position="55"/>
    </location>
</feature>
<feature type="region of interest" description="Disordered" evidence="1">
    <location>
        <begin position="76"/>
        <end position="134"/>
    </location>
</feature>
<accession>A0A1D9QGB8</accession>
<feature type="compositionally biased region" description="Polar residues" evidence="1">
    <location>
        <begin position="76"/>
        <end position="89"/>
    </location>
</feature>
<evidence type="ECO:0000256" key="1">
    <source>
        <dbReference type="SAM" id="MobiDB-lite"/>
    </source>
</evidence>
<evidence type="ECO:0000313" key="3">
    <source>
        <dbReference type="Proteomes" id="UP000177798"/>
    </source>
</evidence>
<dbReference type="OrthoDB" id="3530615at2759"/>
<dbReference type="Proteomes" id="UP000177798">
    <property type="component" value="Chromosome 12"/>
</dbReference>
<evidence type="ECO:0000313" key="2">
    <source>
        <dbReference type="EMBL" id="APA13975.1"/>
    </source>
</evidence>
<dbReference type="RefSeq" id="XP_001587979.1">
    <property type="nucleotide sequence ID" value="XM_001587929.1"/>
</dbReference>
<reference evidence="3" key="1">
    <citation type="journal article" date="2017" name="Genome Biol. Evol.">
        <title>The complete genome sequence of the phytopathogenic fungus Sclerotinia sclerotiorum reveals insights into the genome architecture of broad host range pathogens.</title>
        <authorList>
            <person name="Derbyshire M."/>
            <person name="Denton-Giles M."/>
            <person name="Hegedus D."/>
            <person name="Seifbarghy S."/>
            <person name="Rollins J."/>
            <person name="van Kan J."/>
            <person name="Seidl M.F."/>
            <person name="Faino L."/>
            <person name="Mbengue M."/>
            <person name="Navaud O."/>
            <person name="Raffaele S."/>
            <person name="Hammond-Kosack K."/>
            <person name="Heard S."/>
            <person name="Oliver R."/>
        </authorList>
    </citation>
    <scope>NUCLEOTIDE SEQUENCE [LARGE SCALE GENOMIC DNA]</scope>
    <source>
        <strain evidence="3">ATCC 18683 / 1980 / Ss-1</strain>
    </source>
</reference>
<feature type="region of interest" description="Disordered" evidence="1">
    <location>
        <begin position="1"/>
        <end position="59"/>
    </location>
</feature>
<dbReference type="AlphaFoldDB" id="A0A1D9QGB8"/>
<organism evidence="2 3">
    <name type="scientific">Sclerotinia sclerotiorum (strain ATCC 18683 / 1980 / Ss-1)</name>
    <name type="common">White mold</name>
    <name type="synonym">Whetzelinia sclerotiorum</name>
    <dbReference type="NCBI Taxonomy" id="665079"/>
    <lineage>
        <taxon>Eukaryota</taxon>
        <taxon>Fungi</taxon>
        <taxon>Dikarya</taxon>
        <taxon>Ascomycota</taxon>
        <taxon>Pezizomycotina</taxon>
        <taxon>Leotiomycetes</taxon>
        <taxon>Helotiales</taxon>
        <taxon>Sclerotiniaceae</taxon>
        <taxon>Sclerotinia</taxon>
    </lineage>
</organism>
<dbReference type="VEuPathDB" id="FungiDB:sscle_12g087450"/>
<proteinExistence type="predicted"/>
<gene>
    <name evidence="2" type="ORF">sscle_12g087450</name>
</gene>
<protein>
    <submittedName>
        <fullName evidence="2">Uncharacterized protein</fullName>
    </submittedName>
</protein>
<dbReference type="KEGG" id="ssl:SS1G_11221"/>
<dbReference type="EMBL" id="CP017825">
    <property type="protein sequence ID" value="APA13975.1"/>
    <property type="molecule type" value="Genomic_DNA"/>
</dbReference>
<feature type="compositionally biased region" description="Polar residues" evidence="1">
    <location>
        <begin position="13"/>
        <end position="38"/>
    </location>
</feature>
<name>A0A1D9QGB8_SCLS1</name>